<feature type="region of interest" description="Disordered" evidence="1">
    <location>
        <begin position="9"/>
        <end position="37"/>
    </location>
</feature>
<protein>
    <submittedName>
        <fullName evidence="2">Uncharacterized protein</fullName>
    </submittedName>
</protein>
<dbReference type="EMBL" id="KQ983020">
    <property type="protein sequence ID" value="KYQ48191.1"/>
    <property type="molecule type" value="Genomic_DNA"/>
</dbReference>
<proteinExistence type="predicted"/>
<dbReference type="Proteomes" id="UP000075809">
    <property type="component" value="Unassembled WGS sequence"/>
</dbReference>
<dbReference type="AlphaFoldDB" id="A0A151WK37"/>
<accession>A0A151WK37</accession>
<evidence type="ECO:0000256" key="1">
    <source>
        <dbReference type="SAM" id="MobiDB-lite"/>
    </source>
</evidence>
<sequence>MRVRLVLKGTAGDPLISRRGQNVPGSPGTRLPGGNNDGLSARPPCAIVLCCGMIQAESGRQTAIRERPGPMLYLRASITSPGPLLHFNLHSLGTERKGEMFRHLITRDEGSFANGTGDMLGNREKILLK</sequence>
<name>A0A151WK37_9HYME</name>
<keyword evidence="3" id="KW-1185">Reference proteome</keyword>
<organism evidence="2 3">
    <name type="scientific">Mycetomoellerius zeteki</name>
    <dbReference type="NCBI Taxonomy" id="64791"/>
    <lineage>
        <taxon>Eukaryota</taxon>
        <taxon>Metazoa</taxon>
        <taxon>Ecdysozoa</taxon>
        <taxon>Arthropoda</taxon>
        <taxon>Hexapoda</taxon>
        <taxon>Insecta</taxon>
        <taxon>Pterygota</taxon>
        <taxon>Neoptera</taxon>
        <taxon>Endopterygota</taxon>
        <taxon>Hymenoptera</taxon>
        <taxon>Apocrita</taxon>
        <taxon>Aculeata</taxon>
        <taxon>Formicoidea</taxon>
        <taxon>Formicidae</taxon>
        <taxon>Myrmicinae</taxon>
        <taxon>Mycetomoellerius</taxon>
    </lineage>
</organism>
<gene>
    <name evidence="2" type="ORF">ALC60_12745</name>
</gene>
<evidence type="ECO:0000313" key="2">
    <source>
        <dbReference type="EMBL" id="KYQ48191.1"/>
    </source>
</evidence>
<reference evidence="2 3" key="1">
    <citation type="submission" date="2015-09" db="EMBL/GenBank/DDBJ databases">
        <title>Trachymyrmex zeteki WGS genome.</title>
        <authorList>
            <person name="Nygaard S."/>
            <person name="Hu H."/>
            <person name="Boomsma J."/>
            <person name="Zhang G."/>
        </authorList>
    </citation>
    <scope>NUCLEOTIDE SEQUENCE [LARGE SCALE GENOMIC DNA]</scope>
    <source>
        <strain evidence="2">Tzet28-1</strain>
        <tissue evidence="2">Whole body</tissue>
    </source>
</reference>
<evidence type="ECO:0000313" key="3">
    <source>
        <dbReference type="Proteomes" id="UP000075809"/>
    </source>
</evidence>